<sequence length="57" mass="5422">MIERATKLTAKTPPAVAATLVIAATVGLMVLLGAAPADAAATPSGGASISIEVPAHG</sequence>
<protein>
    <submittedName>
        <fullName evidence="1">Uncharacterized protein</fullName>
    </submittedName>
</protein>
<evidence type="ECO:0000313" key="2">
    <source>
        <dbReference type="Proteomes" id="UP001629744"/>
    </source>
</evidence>
<accession>A0ABW9FQ36</accession>
<name>A0ABW9FQ36_9NOCA</name>
<organism evidence="1 2">
    <name type="scientific">Prescottella soli</name>
    <dbReference type="NCBI Taxonomy" id="1543852"/>
    <lineage>
        <taxon>Bacteria</taxon>
        <taxon>Bacillati</taxon>
        <taxon>Actinomycetota</taxon>
        <taxon>Actinomycetes</taxon>
        <taxon>Mycobacteriales</taxon>
        <taxon>Nocardiaceae</taxon>
        <taxon>Prescottella</taxon>
    </lineage>
</organism>
<dbReference type="EMBL" id="JBDLNU010000001">
    <property type="protein sequence ID" value="MFM1727354.1"/>
    <property type="molecule type" value="Genomic_DNA"/>
</dbReference>
<comment type="caution">
    <text evidence="1">The sequence shown here is derived from an EMBL/GenBank/DDBJ whole genome shotgun (WGS) entry which is preliminary data.</text>
</comment>
<keyword evidence="2" id="KW-1185">Reference proteome</keyword>
<dbReference type="RefSeq" id="WP_348607998.1">
    <property type="nucleotide sequence ID" value="NZ_CP157276.1"/>
</dbReference>
<gene>
    <name evidence="1" type="ORF">ABEU19_000813</name>
</gene>
<proteinExistence type="predicted"/>
<evidence type="ECO:0000313" key="1">
    <source>
        <dbReference type="EMBL" id="MFM1727354.1"/>
    </source>
</evidence>
<dbReference type="Proteomes" id="UP001629744">
    <property type="component" value="Unassembled WGS sequence"/>
</dbReference>
<reference evidence="1 2" key="1">
    <citation type="submission" date="2023-11" db="EMBL/GenBank/DDBJ databases">
        <authorList>
            <person name="Val-Calvo J."/>
            <person name="Scortti M."/>
            <person name="Vazquez-Boland J."/>
        </authorList>
    </citation>
    <scope>NUCLEOTIDE SEQUENCE [LARGE SCALE GENOMIC DNA]</scope>
    <source>
        <strain evidence="1 2">DSM 46662</strain>
    </source>
</reference>